<evidence type="ECO:0000313" key="2">
    <source>
        <dbReference type="Proteomes" id="UP000663864"/>
    </source>
</evidence>
<evidence type="ECO:0000313" key="1">
    <source>
        <dbReference type="EMBL" id="CAF1519735.1"/>
    </source>
</evidence>
<organism evidence="1 2">
    <name type="scientific">Rotaria sordida</name>
    <dbReference type="NCBI Taxonomy" id="392033"/>
    <lineage>
        <taxon>Eukaryota</taxon>
        <taxon>Metazoa</taxon>
        <taxon>Spiralia</taxon>
        <taxon>Gnathifera</taxon>
        <taxon>Rotifera</taxon>
        <taxon>Eurotatoria</taxon>
        <taxon>Bdelloidea</taxon>
        <taxon>Philodinida</taxon>
        <taxon>Philodinidae</taxon>
        <taxon>Rotaria</taxon>
    </lineage>
</organism>
<comment type="caution">
    <text evidence="1">The sequence shown here is derived from an EMBL/GenBank/DDBJ whole genome shotgun (WGS) entry which is preliminary data.</text>
</comment>
<reference evidence="1" key="1">
    <citation type="submission" date="2021-02" db="EMBL/GenBank/DDBJ databases">
        <authorList>
            <person name="Nowell W R."/>
        </authorList>
    </citation>
    <scope>NUCLEOTIDE SEQUENCE</scope>
</reference>
<protein>
    <submittedName>
        <fullName evidence="1">Uncharacterized protein</fullName>
    </submittedName>
</protein>
<sequence>MSDYLVNGFKIFLLGLPDLPTEALKNVIRHCEDLDQLGADLQRYPNSTKVIVCKSNHVIGVDELLMNHSIDTLYVFVNQEDQDMQEWLESLVFDDIIKVDNEKQLMRHLGAKVMLCYYNQALQHQRNGDYGFANLCFLDSIKALDCCAKFI</sequence>
<name>A0A815UMS9_9BILA</name>
<dbReference type="EMBL" id="CAJNOT010008631">
    <property type="protein sequence ID" value="CAF1519735.1"/>
    <property type="molecule type" value="Genomic_DNA"/>
</dbReference>
<gene>
    <name evidence="1" type="ORF">ZHD862_LOCUS38318</name>
</gene>
<dbReference type="AlphaFoldDB" id="A0A815UMS9"/>
<dbReference type="Proteomes" id="UP000663864">
    <property type="component" value="Unassembled WGS sequence"/>
</dbReference>
<proteinExistence type="predicted"/>
<accession>A0A815UMS9</accession>